<organism evidence="1">
    <name type="scientific">Trypanosoma vivax (strain Y486)</name>
    <dbReference type="NCBI Taxonomy" id="1055687"/>
    <lineage>
        <taxon>Eukaryota</taxon>
        <taxon>Discoba</taxon>
        <taxon>Euglenozoa</taxon>
        <taxon>Kinetoplastea</taxon>
        <taxon>Metakinetoplastina</taxon>
        <taxon>Trypanosomatida</taxon>
        <taxon>Trypanosomatidae</taxon>
        <taxon>Trypanosoma</taxon>
        <taxon>Duttonella</taxon>
    </lineage>
</organism>
<protein>
    <submittedName>
        <fullName evidence="1">Uncharacterized protein</fullName>
    </submittedName>
</protein>
<evidence type="ECO:0000313" key="1">
    <source>
        <dbReference type="EMBL" id="CCC53433.1"/>
    </source>
</evidence>
<reference evidence="1" key="1">
    <citation type="journal article" date="2012" name="Proc. Natl. Acad. Sci. U.S.A.">
        <title>Antigenic diversity is generated by distinct evolutionary mechanisms in African trypanosome species.</title>
        <authorList>
            <person name="Jackson A.P."/>
            <person name="Berry A."/>
            <person name="Aslett M."/>
            <person name="Allison H.C."/>
            <person name="Burton P."/>
            <person name="Vavrova-Anderson J."/>
            <person name="Brown R."/>
            <person name="Browne H."/>
            <person name="Corton N."/>
            <person name="Hauser H."/>
            <person name="Gamble J."/>
            <person name="Gilderthorp R."/>
            <person name="Marcello L."/>
            <person name="McQuillan J."/>
            <person name="Otto T.D."/>
            <person name="Quail M.A."/>
            <person name="Sanders M.J."/>
            <person name="van Tonder A."/>
            <person name="Ginger M.L."/>
            <person name="Field M.C."/>
            <person name="Barry J.D."/>
            <person name="Hertz-Fowler C."/>
            <person name="Berriman M."/>
        </authorList>
    </citation>
    <scope>NUCLEOTIDE SEQUENCE</scope>
    <source>
        <strain evidence="1">Y486</strain>
    </source>
</reference>
<dbReference type="VEuPathDB" id="TriTrypDB:TvY486_1109170"/>
<proteinExistence type="predicted"/>
<dbReference type="EMBL" id="HE573027">
    <property type="protein sequence ID" value="CCC53433.1"/>
    <property type="molecule type" value="Genomic_DNA"/>
</dbReference>
<gene>
    <name evidence="1" type="ORF">TVY486_1109170</name>
</gene>
<sequence>MVVVSVGTTRCACALDGRTDGSRATAHQPACLPIPFHPIMQYFVSTTTSRNVAHGSPIHPYSRQVSPFCVVPSLFAVLDDPYEWQDQVYLFYSPLHKPLFRLLTQYRCVRYTIASSPVVWEGWKVEVSETGHQPVRPHPGG</sequence>
<name>G0UC83_TRYVY</name>
<accession>G0UC83</accession>
<dbReference type="AlphaFoldDB" id="G0UC83"/>